<keyword evidence="2" id="KW-0479">Metal-binding</keyword>
<dbReference type="Pfam" id="PF17954">
    <property type="entry name" value="Pirin_C_2"/>
    <property type="match status" value="1"/>
</dbReference>
<evidence type="ECO:0000313" key="6">
    <source>
        <dbReference type="EMBL" id="NDV35035.1"/>
    </source>
</evidence>
<comment type="similarity">
    <text evidence="1 3">Belongs to the pirin family.</text>
</comment>
<feature type="binding site" evidence="2">
    <location>
        <position position="125"/>
    </location>
    <ligand>
        <name>Fe cation</name>
        <dbReference type="ChEBI" id="CHEBI:24875"/>
    </ligand>
</feature>
<evidence type="ECO:0008006" key="7">
    <source>
        <dbReference type="Google" id="ProtNLM"/>
    </source>
</evidence>
<dbReference type="Gene3D" id="2.60.120.10">
    <property type="entry name" value="Jelly Rolls"/>
    <property type="match status" value="2"/>
</dbReference>
<dbReference type="PANTHER" id="PTHR43212">
    <property type="entry name" value="QUERCETIN 2,3-DIOXYGENASE"/>
    <property type="match status" value="1"/>
</dbReference>
<feature type="domain" description="Pirin N-terminal" evidence="4">
    <location>
        <begin position="39"/>
        <end position="142"/>
    </location>
</feature>
<dbReference type="SUPFAM" id="SSF51182">
    <property type="entry name" value="RmlC-like cupins"/>
    <property type="match status" value="1"/>
</dbReference>
<dbReference type="EMBL" id="GIBP01006066">
    <property type="protein sequence ID" value="NDV35035.1"/>
    <property type="molecule type" value="Transcribed_RNA"/>
</dbReference>
<evidence type="ECO:0000256" key="2">
    <source>
        <dbReference type="PIRSR" id="PIRSR006232-1"/>
    </source>
</evidence>
<dbReference type="PANTHER" id="PTHR43212:SF3">
    <property type="entry name" value="QUERCETIN 2,3-DIOXYGENASE"/>
    <property type="match status" value="1"/>
</dbReference>
<dbReference type="InterPro" id="IPR014710">
    <property type="entry name" value="RmlC-like_jellyroll"/>
</dbReference>
<evidence type="ECO:0000256" key="1">
    <source>
        <dbReference type="ARBA" id="ARBA00008416"/>
    </source>
</evidence>
<comment type="cofactor">
    <cofactor evidence="2">
        <name>Fe cation</name>
        <dbReference type="ChEBI" id="CHEBI:24875"/>
    </cofactor>
    <text evidence="2">Binds 1 Fe cation per subunit.</text>
</comment>
<dbReference type="CDD" id="cd02910">
    <property type="entry name" value="cupin_Yhhw_N"/>
    <property type="match status" value="1"/>
</dbReference>
<dbReference type="GO" id="GO:0046872">
    <property type="term" value="F:metal ion binding"/>
    <property type="evidence" value="ECO:0007669"/>
    <property type="project" value="UniProtKB-KW"/>
</dbReference>
<keyword evidence="2" id="KW-0408">Iron</keyword>
<evidence type="ECO:0000259" key="4">
    <source>
        <dbReference type="Pfam" id="PF02678"/>
    </source>
</evidence>
<reference evidence="6" key="1">
    <citation type="journal article" date="2020" name="J. Eukaryot. Microbiol.">
        <title>De novo Sequencing, Assembly and Annotation of the Transcriptome for the Free-Living Testate Amoeba Arcella intermedia.</title>
        <authorList>
            <person name="Ribeiro G.M."/>
            <person name="Porfirio-Sousa A.L."/>
            <person name="Maurer-Alcala X.X."/>
            <person name="Katz L.A."/>
            <person name="Lahr D.J.G."/>
        </authorList>
    </citation>
    <scope>NUCLEOTIDE SEQUENCE</scope>
</reference>
<feature type="binding site" evidence="2">
    <location>
        <position position="127"/>
    </location>
    <ligand>
        <name>Fe cation</name>
        <dbReference type="ChEBI" id="CHEBI:24875"/>
    </ligand>
</feature>
<dbReference type="Pfam" id="PF02678">
    <property type="entry name" value="Pirin"/>
    <property type="match status" value="1"/>
</dbReference>
<feature type="binding site" evidence="2">
    <location>
        <position position="83"/>
    </location>
    <ligand>
        <name>Fe cation</name>
        <dbReference type="ChEBI" id="CHEBI:24875"/>
    </ligand>
</feature>
<proteinExistence type="inferred from homology"/>
<feature type="binding site" evidence="2">
    <location>
        <position position="81"/>
    </location>
    <ligand>
        <name>Fe cation</name>
        <dbReference type="ChEBI" id="CHEBI:24875"/>
    </ligand>
</feature>
<dbReference type="InterPro" id="IPR011051">
    <property type="entry name" value="RmlC_Cupin_sf"/>
</dbReference>
<dbReference type="AlphaFoldDB" id="A0A6B2LDJ4"/>
<organism evidence="6">
    <name type="scientific">Arcella intermedia</name>
    <dbReference type="NCBI Taxonomy" id="1963864"/>
    <lineage>
        <taxon>Eukaryota</taxon>
        <taxon>Amoebozoa</taxon>
        <taxon>Tubulinea</taxon>
        <taxon>Elardia</taxon>
        <taxon>Arcellinida</taxon>
        <taxon>Sphaerothecina</taxon>
        <taxon>Arcellidae</taxon>
        <taxon>Arcella</taxon>
    </lineage>
</organism>
<sequence length="273" mass="30733">MKTFQKVPKSMLFCSEPAPNHFGNPPNPSGSAGEAWTCKNWLRSLFHFSFAEYRNSSNTNFGALRVLNDDLVQSMRGFGTHPHSDAEIVTYIVQGELTHKDSMGTQETLTRGGIQFMTAGSGVFHSEHNRHGSLPLRFIQMWYTPRQRNLTPNYGSMQGNEALLANRWAHLVTDVRSSLPVPVKVHQDVNIYATLLSPLQSLGFTLGEERQGYLVCLEGEVEVSWDEGKGKERLERHDAAEIKGPMDLSFVTQNQDPVHLLLIEMAKTKDTRF</sequence>
<dbReference type="InterPro" id="IPR012093">
    <property type="entry name" value="Pirin"/>
</dbReference>
<dbReference type="PIRSF" id="PIRSF006232">
    <property type="entry name" value="Pirin"/>
    <property type="match status" value="1"/>
</dbReference>
<evidence type="ECO:0000259" key="5">
    <source>
        <dbReference type="Pfam" id="PF17954"/>
    </source>
</evidence>
<feature type="domain" description="Quercetin 2,3-dioxygenase C-terminal cupin" evidence="5">
    <location>
        <begin position="183"/>
        <end position="265"/>
    </location>
</feature>
<protein>
    <recommendedName>
        <fullName evidence="7">Pirin N-terminal domain-containing protein</fullName>
    </recommendedName>
</protein>
<name>A0A6B2LDJ4_9EUKA</name>
<evidence type="ECO:0000256" key="3">
    <source>
        <dbReference type="RuleBase" id="RU003457"/>
    </source>
</evidence>
<dbReference type="InterPro" id="IPR041602">
    <property type="entry name" value="Quercetinase_C"/>
</dbReference>
<dbReference type="InterPro" id="IPR003829">
    <property type="entry name" value="Pirin_N_dom"/>
</dbReference>
<accession>A0A6B2LDJ4</accession>